<dbReference type="AlphaFoldDB" id="I1ITY3"/>
<dbReference type="PANTHER" id="PTHR11178">
    <property type="entry name" value="IRON-SULFUR CLUSTER SCAFFOLD PROTEIN NFU-RELATED"/>
    <property type="match status" value="1"/>
</dbReference>
<keyword evidence="8" id="KW-1185">Reference proteome</keyword>
<dbReference type="GO" id="GO:0009570">
    <property type="term" value="C:chloroplast stroma"/>
    <property type="evidence" value="ECO:0007669"/>
    <property type="project" value="UniProtKB-SubCell"/>
</dbReference>
<evidence type="ECO:0000256" key="3">
    <source>
        <dbReference type="ARBA" id="ARBA00011748"/>
    </source>
</evidence>
<comment type="subunit">
    <text evidence="3">Homodimer; disulfide-linked.</text>
</comment>
<evidence type="ECO:0000256" key="4">
    <source>
        <dbReference type="SAM" id="MobiDB-lite"/>
    </source>
</evidence>
<dbReference type="OMA" id="AYAWSSC"/>
<feature type="region of interest" description="Disordered" evidence="4">
    <location>
        <begin position="52"/>
        <end position="75"/>
    </location>
</feature>
<feature type="domain" description="NIF system FeS cluster assembly NifU C-terminal" evidence="5">
    <location>
        <begin position="96"/>
        <end position="161"/>
    </location>
</feature>
<dbReference type="Pfam" id="PF01106">
    <property type="entry name" value="NifU"/>
    <property type="match status" value="2"/>
</dbReference>
<dbReference type="Gramene" id="KQJ92023">
    <property type="protein sequence ID" value="KQJ92023"/>
    <property type="gene ID" value="BRADI_4g41260v3"/>
</dbReference>
<dbReference type="PANTHER" id="PTHR11178:SF40">
    <property type="entry name" value="NIF SYSTEM FES CLUSTER ASSEMBLY NIFU C-TERMINAL DOMAIN-CONTAINING PROTEIN"/>
    <property type="match status" value="1"/>
</dbReference>
<evidence type="ECO:0000313" key="7">
    <source>
        <dbReference type="EnsemblPlants" id="KQJ92023"/>
    </source>
</evidence>
<dbReference type="eggNOG" id="KOG2358">
    <property type="taxonomic scope" value="Eukaryota"/>
</dbReference>
<dbReference type="GeneID" id="100830062"/>
<reference evidence="7" key="3">
    <citation type="submission" date="2018-08" db="UniProtKB">
        <authorList>
            <consortium name="EnsemblPlants"/>
        </authorList>
    </citation>
    <scope>IDENTIFICATION</scope>
    <source>
        <strain evidence="7">cv. Bd21</strain>
    </source>
</reference>
<name>I1ITY3_BRADI</name>
<feature type="compositionally biased region" description="Low complexity" evidence="4">
    <location>
        <begin position="52"/>
        <end position="67"/>
    </location>
</feature>
<dbReference type="SUPFAM" id="SSF117916">
    <property type="entry name" value="Fe-S cluster assembly (FSCA) domain-like"/>
    <property type="match status" value="2"/>
</dbReference>
<feature type="domain" description="NIF system FeS cluster assembly NifU C-terminal" evidence="5">
    <location>
        <begin position="177"/>
        <end position="238"/>
    </location>
</feature>
<dbReference type="GO" id="GO:0051539">
    <property type="term" value="F:4 iron, 4 sulfur cluster binding"/>
    <property type="evidence" value="ECO:0000318"/>
    <property type="project" value="GO_Central"/>
</dbReference>
<dbReference type="GO" id="GO:0016226">
    <property type="term" value="P:iron-sulfur cluster assembly"/>
    <property type="evidence" value="ECO:0007669"/>
    <property type="project" value="InterPro"/>
</dbReference>
<dbReference type="OrthoDB" id="565552at2759"/>
<dbReference type="STRING" id="15368.I1ITY3"/>
<reference evidence="6 7" key="1">
    <citation type="journal article" date="2010" name="Nature">
        <title>Genome sequencing and analysis of the model grass Brachypodium distachyon.</title>
        <authorList>
            <consortium name="International Brachypodium Initiative"/>
        </authorList>
    </citation>
    <scope>NUCLEOTIDE SEQUENCE [LARGE SCALE GENOMIC DNA]</scope>
    <source>
        <strain evidence="6">Bd21</strain>
        <strain evidence="7">cv. Bd21</strain>
    </source>
</reference>
<dbReference type="Gene3D" id="3.30.300.130">
    <property type="entry name" value="Fe-S cluster assembly (FSCA)"/>
    <property type="match status" value="2"/>
</dbReference>
<proteinExistence type="inferred from homology"/>
<dbReference type="RefSeq" id="XP_003578857.1">
    <property type="nucleotide sequence ID" value="XM_003578809.4"/>
</dbReference>
<dbReference type="KEGG" id="bdi:100830062"/>
<dbReference type="GO" id="GO:0005506">
    <property type="term" value="F:iron ion binding"/>
    <property type="evidence" value="ECO:0007669"/>
    <property type="project" value="InterPro"/>
</dbReference>
<evidence type="ECO:0000259" key="5">
    <source>
        <dbReference type="Pfam" id="PF01106"/>
    </source>
</evidence>
<evidence type="ECO:0000313" key="8">
    <source>
        <dbReference type="Proteomes" id="UP000008810"/>
    </source>
</evidence>
<dbReference type="Proteomes" id="UP000008810">
    <property type="component" value="Chromosome 4"/>
</dbReference>
<accession>I1ITY3</accession>
<gene>
    <name evidence="7" type="primary">LOC100830062</name>
    <name evidence="6" type="ORF">BRADI_4g41260v3</name>
</gene>
<dbReference type="HOGENOM" id="CLU_080894_2_0_1"/>
<dbReference type="EMBL" id="CM000883">
    <property type="protein sequence ID" value="KQJ92023.1"/>
    <property type="molecule type" value="Genomic_DNA"/>
</dbReference>
<dbReference type="GO" id="GO:0051604">
    <property type="term" value="P:protein maturation"/>
    <property type="evidence" value="ECO:0000318"/>
    <property type="project" value="GO_Central"/>
</dbReference>
<dbReference type="FunFam" id="3.30.300.130:FF:000003">
    <property type="entry name" value="NifU-like protein 3, chloroplastic"/>
    <property type="match status" value="1"/>
</dbReference>
<organism evidence="6">
    <name type="scientific">Brachypodium distachyon</name>
    <name type="common">Purple false brome</name>
    <name type="synonym">Trachynia distachya</name>
    <dbReference type="NCBI Taxonomy" id="15368"/>
    <lineage>
        <taxon>Eukaryota</taxon>
        <taxon>Viridiplantae</taxon>
        <taxon>Streptophyta</taxon>
        <taxon>Embryophyta</taxon>
        <taxon>Tracheophyta</taxon>
        <taxon>Spermatophyta</taxon>
        <taxon>Magnoliopsida</taxon>
        <taxon>Liliopsida</taxon>
        <taxon>Poales</taxon>
        <taxon>Poaceae</taxon>
        <taxon>BOP clade</taxon>
        <taxon>Pooideae</taxon>
        <taxon>Stipodae</taxon>
        <taxon>Brachypodieae</taxon>
        <taxon>Brachypodium</taxon>
    </lineage>
</organism>
<dbReference type="GO" id="GO:0005198">
    <property type="term" value="F:structural molecule activity"/>
    <property type="evidence" value="ECO:0007669"/>
    <property type="project" value="UniProtKB-ARBA"/>
</dbReference>
<reference evidence="6" key="2">
    <citation type="submission" date="2017-06" db="EMBL/GenBank/DDBJ databases">
        <title>WGS assembly of Brachypodium distachyon.</title>
        <authorList>
            <consortium name="The International Brachypodium Initiative"/>
            <person name="Lucas S."/>
            <person name="Harmon-Smith M."/>
            <person name="Lail K."/>
            <person name="Tice H."/>
            <person name="Grimwood J."/>
            <person name="Bruce D."/>
            <person name="Barry K."/>
            <person name="Shu S."/>
            <person name="Lindquist E."/>
            <person name="Wang M."/>
            <person name="Pitluck S."/>
            <person name="Vogel J.P."/>
            <person name="Garvin D.F."/>
            <person name="Mockler T.C."/>
            <person name="Schmutz J."/>
            <person name="Rokhsar D."/>
            <person name="Bevan M.W."/>
        </authorList>
    </citation>
    <scope>NUCLEOTIDE SEQUENCE</scope>
    <source>
        <strain evidence="6">Bd21</strain>
    </source>
</reference>
<sequence>MQAAAAAAASTWAPATSSSSSFKPCRVAACSRGRRAASSSFKAGGVASYSRGRRATTSAAARSAAVSTRRRQPQAVVQPIADPTPVVHSPLTAENVELVLDEVRPYLIADGGNVAFHEIDGNVVRLKLQGACGSCPGSVMTMRMGIQRRLMDKIPQIVAVEAITDKETGLKLNEENVEKVLEEIRPYLAGAGGGKLKFVAVERPFAKVQLTGPAADVASVRGAVAQKLREKIPSIAAVRLLS</sequence>
<dbReference type="InterPro" id="IPR001075">
    <property type="entry name" value="NIF_FeS_clus_asmbl_NifU_C"/>
</dbReference>
<evidence type="ECO:0000256" key="2">
    <source>
        <dbReference type="ARBA" id="ARBA00006420"/>
    </source>
</evidence>
<dbReference type="GO" id="GO:0005739">
    <property type="term" value="C:mitochondrion"/>
    <property type="evidence" value="ECO:0000318"/>
    <property type="project" value="GO_Central"/>
</dbReference>
<comment type="subcellular location">
    <subcellularLocation>
        <location evidence="1">Plastid</location>
        <location evidence="1">Chloroplast stroma</location>
    </subcellularLocation>
</comment>
<evidence type="ECO:0000256" key="1">
    <source>
        <dbReference type="ARBA" id="ARBA00004470"/>
    </source>
</evidence>
<dbReference type="EnsemblPlants" id="KQJ92023">
    <property type="protein sequence ID" value="KQJ92023"/>
    <property type="gene ID" value="BRADI_4g41260v3"/>
</dbReference>
<dbReference type="InterPro" id="IPR034904">
    <property type="entry name" value="FSCA_dom_sf"/>
</dbReference>
<evidence type="ECO:0000313" key="6">
    <source>
        <dbReference type="EMBL" id="KQJ92023.1"/>
    </source>
</evidence>
<comment type="similarity">
    <text evidence="2">Belongs to the NifU family.</text>
</comment>
<protein>
    <recommendedName>
        <fullName evidence="5">NIF system FeS cluster assembly NifU C-terminal domain-containing protein</fullName>
    </recommendedName>
</protein>